<dbReference type="EMBL" id="SUNJ01007951">
    <property type="protein sequence ID" value="TPP61613.1"/>
    <property type="molecule type" value="Genomic_DNA"/>
</dbReference>
<evidence type="ECO:0000313" key="1">
    <source>
        <dbReference type="EMBL" id="TPP61613.1"/>
    </source>
</evidence>
<dbReference type="Proteomes" id="UP000316759">
    <property type="component" value="Unassembled WGS sequence"/>
</dbReference>
<evidence type="ECO:0000313" key="2">
    <source>
        <dbReference type="Proteomes" id="UP000316759"/>
    </source>
</evidence>
<reference evidence="1 2" key="1">
    <citation type="submission" date="2019-04" db="EMBL/GenBank/DDBJ databases">
        <title>Annotation for the trematode Fasciola gigantica.</title>
        <authorList>
            <person name="Choi Y.-J."/>
        </authorList>
    </citation>
    <scope>NUCLEOTIDE SEQUENCE [LARGE SCALE GENOMIC DNA]</scope>
    <source>
        <strain evidence="1">Uganda_cow_1</strain>
    </source>
</reference>
<gene>
    <name evidence="1" type="ORF">FGIG_05979</name>
</gene>
<dbReference type="AlphaFoldDB" id="A0A504YK39"/>
<keyword evidence="2" id="KW-1185">Reference proteome</keyword>
<organism evidence="1 2">
    <name type="scientific">Fasciola gigantica</name>
    <name type="common">Giant liver fluke</name>
    <dbReference type="NCBI Taxonomy" id="46835"/>
    <lineage>
        <taxon>Eukaryota</taxon>
        <taxon>Metazoa</taxon>
        <taxon>Spiralia</taxon>
        <taxon>Lophotrochozoa</taxon>
        <taxon>Platyhelminthes</taxon>
        <taxon>Trematoda</taxon>
        <taxon>Digenea</taxon>
        <taxon>Plagiorchiida</taxon>
        <taxon>Echinostomata</taxon>
        <taxon>Echinostomatoidea</taxon>
        <taxon>Fasciolidae</taxon>
        <taxon>Fasciola</taxon>
    </lineage>
</organism>
<comment type="caution">
    <text evidence="1">The sequence shown here is derived from an EMBL/GenBank/DDBJ whole genome shotgun (WGS) entry which is preliminary data.</text>
</comment>
<sequence length="182" mass="21122">MLLDGGCLPQRVPAYEFHEIYHPAAIKFERNFIFESGVAASTDDTLPRTPFSQLYTVRRRCIVIHHHIPLEYPYHCHQMAVLSRHLCRRGFRGSLRYSPPTPPVMSWLLATHHRVHQYCSIRGGLRKTPHCQTWPVPVCATQPATTPLSPRQMTAYAKKWQCSFLIISYYDHQTTLNVCYQT</sequence>
<protein>
    <submittedName>
        <fullName evidence="1">Uncharacterized protein</fullName>
    </submittedName>
</protein>
<proteinExistence type="predicted"/>
<name>A0A504YK39_FASGI</name>
<accession>A0A504YK39</accession>